<dbReference type="Gene3D" id="3.10.120.10">
    <property type="entry name" value="Cytochrome b5-like heme/steroid binding domain"/>
    <property type="match status" value="1"/>
</dbReference>
<dbReference type="PANTHER" id="PTHR19353">
    <property type="entry name" value="FATTY ACID DESATURASE 2"/>
    <property type="match status" value="1"/>
</dbReference>
<proteinExistence type="predicted"/>
<dbReference type="GO" id="GO:0016717">
    <property type="term" value="F:oxidoreductase activity, acting on paired donors, with oxidation of a pair of donors resulting in the reduction of molecular oxygen to two molecules of water"/>
    <property type="evidence" value="ECO:0007669"/>
    <property type="project" value="TreeGrafter"/>
</dbReference>
<feature type="transmembrane region" description="Helical" evidence="1">
    <location>
        <begin position="134"/>
        <end position="152"/>
    </location>
</feature>
<dbReference type="InterPro" id="IPR001199">
    <property type="entry name" value="Cyt_B5-like_heme/steroid-bd"/>
</dbReference>
<feature type="transmembrane region" description="Helical" evidence="1">
    <location>
        <begin position="254"/>
        <end position="272"/>
    </location>
</feature>
<evidence type="ECO:0000313" key="3">
    <source>
        <dbReference type="EMBL" id="CAE0467167.1"/>
    </source>
</evidence>
<dbReference type="InterPro" id="IPR012171">
    <property type="entry name" value="Fatty_acid_desaturase"/>
</dbReference>
<dbReference type="EMBL" id="HBIO01015578">
    <property type="protein sequence ID" value="CAE0467167.1"/>
    <property type="molecule type" value="Transcribed_RNA"/>
</dbReference>
<protein>
    <recommendedName>
        <fullName evidence="2">Cytochrome b5 heme-binding domain-containing protein</fullName>
    </recommendedName>
</protein>
<dbReference type="AlphaFoldDB" id="A0A7S3Q6A1"/>
<organism evidence="3">
    <name type="scientific">Chaetoceros debilis</name>
    <dbReference type="NCBI Taxonomy" id="122233"/>
    <lineage>
        <taxon>Eukaryota</taxon>
        <taxon>Sar</taxon>
        <taxon>Stramenopiles</taxon>
        <taxon>Ochrophyta</taxon>
        <taxon>Bacillariophyta</taxon>
        <taxon>Coscinodiscophyceae</taxon>
        <taxon>Chaetocerotophycidae</taxon>
        <taxon>Chaetocerotales</taxon>
        <taxon>Chaetocerotaceae</taxon>
        <taxon>Chaetoceros</taxon>
    </lineage>
</organism>
<dbReference type="GO" id="GO:0016020">
    <property type="term" value="C:membrane"/>
    <property type="evidence" value="ECO:0007669"/>
    <property type="project" value="TreeGrafter"/>
</dbReference>
<dbReference type="CDD" id="cd03506">
    <property type="entry name" value="Delta6-FADS-like"/>
    <property type="match status" value="1"/>
</dbReference>
<gene>
    <name evidence="3" type="ORF">CDEB00056_LOCUS12019</name>
</gene>
<feature type="transmembrane region" description="Helical" evidence="1">
    <location>
        <begin position="335"/>
        <end position="355"/>
    </location>
</feature>
<dbReference type="PIRSF" id="PIRSF015921">
    <property type="entry name" value="FA_sphinglp_des"/>
    <property type="match status" value="1"/>
</dbReference>
<evidence type="ECO:0000256" key="1">
    <source>
        <dbReference type="SAM" id="Phobius"/>
    </source>
</evidence>
<feature type="domain" description="Cytochrome b5 heme-binding" evidence="2">
    <location>
        <begin position="35"/>
        <end position="99"/>
    </location>
</feature>
<reference evidence="3" key="1">
    <citation type="submission" date="2021-01" db="EMBL/GenBank/DDBJ databases">
        <authorList>
            <person name="Corre E."/>
            <person name="Pelletier E."/>
            <person name="Niang G."/>
            <person name="Scheremetjew M."/>
            <person name="Finn R."/>
            <person name="Kale V."/>
            <person name="Holt S."/>
            <person name="Cochrane G."/>
            <person name="Meng A."/>
            <person name="Brown T."/>
            <person name="Cohen L."/>
        </authorList>
    </citation>
    <scope>NUCLEOTIDE SEQUENCE</scope>
    <source>
        <strain evidence="3">MM31A-1</strain>
    </source>
</reference>
<dbReference type="InterPro" id="IPR036400">
    <property type="entry name" value="Cyt_B5-like_heme/steroid_sf"/>
</dbReference>
<keyword evidence="1" id="KW-0472">Membrane</keyword>
<sequence length="475" mass="53576">MAPNADNSKLRQRFNNDDAVLTGTAVDPATQTTILQVKDIKSTEVVIDGTIYDLTSFKHPGGESVLMFGGNDVTVQYKMIHPYHTRHHLEKMKATGKVSDTESDYIFDTDFEREIKKEVFKIVNRGKEFGTNGYFARAFFYIGLYAVLDFFWTTNTTSLKMAVAFGVSQALIGLNVQHDANHGAASKKHWINDLLGFGADAIGGCKWNWMSQHWTHHAFTNHNTRDPDSFNAEPMLIFNDYPLGHEARQVYHKFQSVFFLPVLSFYWLSMVLNPQTFTLKHAGVDSIGIRQDNDFLKSRRSWAITIRMVYIYLNIARPIMNGVAASGMGSIPISLFHILVMGACESVTLAALFALSHNFEQVDRDPTKDARGDDGKAVCWMKSQVETSSTYGSFIAGALTGGLNFQVEHHLFPRMCSAWYPYIAPTVRKVCKKHGVRYAYYPWVHQNFISTVKYLHQAGTGSNWESIMKPLSGDL</sequence>
<dbReference type="SUPFAM" id="SSF55856">
    <property type="entry name" value="Cytochrome b5-like heme/steroid binding domain"/>
    <property type="match status" value="1"/>
</dbReference>
<keyword evidence="1" id="KW-0812">Transmembrane</keyword>
<accession>A0A7S3Q6A1</accession>
<name>A0A7S3Q6A1_9STRA</name>
<keyword evidence="1" id="KW-1133">Transmembrane helix</keyword>
<dbReference type="Pfam" id="PF00173">
    <property type="entry name" value="Cyt-b5"/>
    <property type="match status" value="1"/>
</dbReference>
<dbReference type="PANTHER" id="PTHR19353:SF75">
    <property type="entry name" value="FATTY ACID DESATURASE, PUTATIVE-RELATED"/>
    <property type="match status" value="1"/>
</dbReference>
<dbReference type="SMART" id="SM01117">
    <property type="entry name" value="Cyt-b5"/>
    <property type="match status" value="1"/>
</dbReference>
<dbReference type="Pfam" id="PF00487">
    <property type="entry name" value="FA_desaturase"/>
    <property type="match status" value="1"/>
</dbReference>
<evidence type="ECO:0000259" key="2">
    <source>
        <dbReference type="SMART" id="SM01117"/>
    </source>
</evidence>
<dbReference type="InterPro" id="IPR005804">
    <property type="entry name" value="FA_desaturase_dom"/>
</dbReference>
<dbReference type="GO" id="GO:0006629">
    <property type="term" value="P:lipid metabolic process"/>
    <property type="evidence" value="ECO:0007669"/>
    <property type="project" value="InterPro"/>
</dbReference>